<dbReference type="GO" id="GO:0051287">
    <property type="term" value="F:NAD binding"/>
    <property type="evidence" value="ECO:0007669"/>
    <property type="project" value="UniProtKB-ARBA"/>
</dbReference>
<comment type="caution">
    <text evidence="6">Lacks conserved residue(s) required for the propagation of feature annotation.</text>
</comment>
<evidence type="ECO:0000313" key="7">
    <source>
        <dbReference type="EMBL" id="ESL03678.1"/>
    </source>
</evidence>
<comment type="function">
    <text evidence="6">Involved in the regulation of the intracellular balance of NAD and NADP, and is a key enzyme in the biosynthesis of NADP. Catalyzes specifically the phosphorylation on 2'-hydroxyl of the adenosine moiety of NAD to yield NADP.</text>
</comment>
<keyword evidence="4 6" id="KW-0520">NAD</keyword>
<dbReference type="Pfam" id="PF20143">
    <property type="entry name" value="NAD_kinase_C"/>
    <property type="match status" value="1"/>
</dbReference>
<feature type="binding site" evidence="6">
    <location>
        <begin position="69"/>
        <end position="70"/>
    </location>
    <ligand>
        <name>NAD(+)</name>
        <dbReference type="ChEBI" id="CHEBI:57540"/>
    </ligand>
</feature>
<comment type="caution">
    <text evidence="7">The sequence shown here is derived from an EMBL/GenBank/DDBJ whole genome shotgun (WGS) entry which is preliminary data.</text>
</comment>
<comment type="subcellular location">
    <subcellularLocation>
        <location evidence="6">Cytoplasm</location>
    </subcellularLocation>
</comment>
<dbReference type="Gene3D" id="2.60.200.30">
    <property type="entry name" value="Probable inorganic polyphosphate/atp-NAD kinase, domain 2"/>
    <property type="match status" value="1"/>
</dbReference>
<dbReference type="InterPro" id="IPR002504">
    <property type="entry name" value="NADK"/>
</dbReference>
<keyword evidence="3 6" id="KW-0521">NADP</keyword>
<dbReference type="GO" id="GO:0005524">
    <property type="term" value="F:ATP binding"/>
    <property type="evidence" value="ECO:0007669"/>
    <property type="project" value="UniProtKB-KW"/>
</dbReference>
<evidence type="ECO:0000256" key="1">
    <source>
        <dbReference type="ARBA" id="ARBA00022679"/>
    </source>
</evidence>
<dbReference type="PANTHER" id="PTHR20275:SF0">
    <property type="entry name" value="NAD KINASE"/>
    <property type="match status" value="1"/>
</dbReference>
<keyword evidence="6" id="KW-0963">Cytoplasm</keyword>
<dbReference type="EC" id="2.7.1.23" evidence="6"/>
<dbReference type="PANTHER" id="PTHR20275">
    <property type="entry name" value="NAD KINASE"/>
    <property type="match status" value="1"/>
</dbReference>
<dbReference type="GO" id="GO:0046872">
    <property type="term" value="F:metal ion binding"/>
    <property type="evidence" value="ECO:0007669"/>
    <property type="project" value="UniProtKB-UniRule"/>
</dbReference>
<dbReference type="GO" id="GO:0019674">
    <property type="term" value="P:NAD+ metabolic process"/>
    <property type="evidence" value="ECO:0007669"/>
    <property type="project" value="InterPro"/>
</dbReference>
<evidence type="ECO:0000256" key="3">
    <source>
        <dbReference type="ARBA" id="ARBA00022857"/>
    </source>
</evidence>
<keyword evidence="8" id="KW-1185">Reference proteome</keyword>
<keyword evidence="6" id="KW-0547">Nucleotide-binding</keyword>
<dbReference type="InterPro" id="IPR017438">
    <property type="entry name" value="ATP-NAD_kinase_N"/>
</dbReference>
<sequence length="292" mass="31721">MMIKIGIIVNHSTRAGELDICKICGYIEKKGGSCHKLKVREESAELMENFTDISELPENADCVMVFGGDGTIIQAARELASKGVPVLGVNLGTVGFLAEVELEEVQQAIDAVFEKKYNIEKRFMLSGKVIKEGKTVYEANALNDIVVARGNLVRAIRTAVYINGNPMKSVYGDGIIVTTPTGSTGYNLSAGGAIIMPDAEVLGILPICPHSLDSRGVITSASSKVDIAVEWNKRSEPEEAIVSFDGNKGIRLMPGDRVEIVKAELIVPFLRINDFKFFDSVRKKFILNNVGL</sequence>
<dbReference type="EMBL" id="ACIL03000007">
    <property type="protein sequence ID" value="ESL03678.1"/>
    <property type="molecule type" value="Genomic_DNA"/>
</dbReference>
<feature type="binding site" evidence="6">
    <location>
        <begin position="143"/>
        <end position="144"/>
    </location>
    <ligand>
        <name>NAD(+)</name>
        <dbReference type="ChEBI" id="CHEBI:57540"/>
    </ligand>
</feature>
<dbReference type="STRING" id="592026.GCWU0000282_000843"/>
<feature type="binding site" evidence="6">
    <location>
        <position position="247"/>
    </location>
    <ligand>
        <name>NAD(+)</name>
        <dbReference type="ChEBI" id="CHEBI:57540"/>
    </ligand>
</feature>
<comment type="catalytic activity">
    <reaction evidence="5 6">
        <text>NAD(+) + ATP = ADP + NADP(+) + H(+)</text>
        <dbReference type="Rhea" id="RHEA:18629"/>
        <dbReference type="ChEBI" id="CHEBI:15378"/>
        <dbReference type="ChEBI" id="CHEBI:30616"/>
        <dbReference type="ChEBI" id="CHEBI:57540"/>
        <dbReference type="ChEBI" id="CHEBI:58349"/>
        <dbReference type="ChEBI" id="CHEBI:456216"/>
        <dbReference type="EC" id="2.7.1.23"/>
    </reaction>
</comment>
<reference evidence="7 8" key="1">
    <citation type="submission" date="2013-06" db="EMBL/GenBank/DDBJ databases">
        <authorList>
            <person name="Weinstock G."/>
            <person name="Sodergren E."/>
            <person name="Clifton S."/>
            <person name="Fulton L."/>
            <person name="Fulton B."/>
            <person name="Courtney L."/>
            <person name="Fronick C."/>
            <person name="Harrison M."/>
            <person name="Strong C."/>
            <person name="Farmer C."/>
            <person name="Delahaunty K."/>
            <person name="Markovic C."/>
            <person name="Hall O."/>
            <person name="Minx P."/>
            <person name="Tomlinson C."/>
            <person name="Mitreva M."/>
            <person name="Nelson J."/>
            <person name="Hou S."/>
            <person name="Wollam A."/>
            <person name="Pepin K.H."/>
            <person name="Johnson M."/>
            <person name="Bhonagiri V."/>
            <person name="Nash W.E."/>
            <person name="Warren W."/>
            <person name="Chinwalla A."/>
            <person name="Mardis E.R."/>
            <person name="Wilson R.K."/>
        </authorList>
    </citation>
    <scope>NUCLEOTIDE SEQUENCE [LARGE SCALE GENOMIC DNA]</scope>
    <source>
        <strain evidence="7 8">ATCC 51271</strain>
    </source>
</reference>
<dbReference type="InterPro" id="IPR016064">
    <property type="entry name" value="NAD/diacylglycerol_kinase_sf"/>
</dbReference>
<evidence type="ECO:0000256" key="4">
    <source>
        <dbReference type="ARBA" id="ARBA00023027"/>
    </source>
</evidence>
<feature type="binding site" evidence="6">
    <location>
        <position position="154"/>
    </location>
    <ligand>
        <name>NAD(+)</name>
        <dbReference type="ChEBI" id="CHEBI:57540"/>
    </ligand>
</feature>
<dbReference type="GO" id="GO:0005737">
    <property type="term" value="C:cytoplasm"/>
    <property type="evidence" value="ECO:0007669"/>
    <property type="project" value="UniProtKB-SubCell"/>
</dbReference>
<dbReference type="Gene3D" id="3.40.50.10330">
    <property type="entry name" value="Probable inorganic polyphosphate/atp-NAD kinase, domain 1"/>
    <property type="match status" value="1"/>
</dbReference>
<evidence type="ECO:0000256" key="2">
    <source>
        <dbReference type="ARBA" id="ARBA00022777"/>
    </source>
</evidence>
<evidence type="ECO:0000256" key="6">
    <source>
        <dbReference type="HAMAP-Rule" id="MF_00361"/>
    </source>
</evidence>
<dbReference type="HOGENOM" id="CLU_008831_0_0_9"/>
<organism evidence="7 8">
    <name type="scientific">Catonella morbi ATCC 51271</name>
    <dbReference type="NCBI Taxonomy" id="592026"/>
    <lineage>
        <taxon>Bacteria</taxon>
        <taxon>Bacillati</taxon>
        <taxon>Bacillota</taxon>
        <taxon>Clostridia</taxon>
        <taxon>Lachnospirales</taxon>
        <taxon>Lachnospiraceae</taxon>
        <taxon>Catonella</taxon>
    </lineage>
</organism>
<dbReference type="SUPFAM" id="SSF111331">
    <property type="entry name" value="NAD kinase/diacylglycerol kinase-like"/>
    <property type="match status" value="1"/>
</dbReference>
<feature type="binding site" evidence="6">
    <location>
        <position position="173"/>
    </location>
    <ligand>
        <name>NAD(+)</name>
        <dbReference type="ChEBI" id="CHEBI:57540"/>
    </ligand>
</feature>
<accession>V2Y414</accession>
<comment type="similarity">
    <text evidence="6">Belongs to the NAD kinase family.</text>
</comment>
<dbReference type="InterPro" id="IPR017437">
    <property type="entry name" value="ATP-NAD_kinase_PpnK-typ_C"/>
</dbReference>
<feature type="binding site" evidence="6">
    <location>
        <begin position="184"/>
        <end position="189"/>
    </location>
    <ligand>
        <name>NAD(+)</name>
        <dbReference type="ChEBI" id="CHEBI:57540"/>
    </ligand>
</feature>
<dbReference type="Proteomes" id="UP000018227">
    <property type="component" value="Unassembled WGS sequence"/>
</dbReference>
<feature type="active site" description="Proton acceptor" evidence="6">
    <location>
        <position position="69"/>
    </location>
</feature>
<dbReference type="GO" id="GO:0006741">
    <property type="term" value="P:NADP+ biosynthetic process"/>
    <property type="evidence" value="ECO:0007669"/>
    <property type="project" value="UniProtKB-UniRule"/>
</dbReference>
<evidence type="ECO:0000256" key="5">
    <source>
        <dbReference type="ARBA" id="ARBA00047925"/>
    </source>
</evidence>
<dbReference type="HAMAP" id="MF_00361">
    <property type="entry name" value="NAD_kinase"/>
    <property type="match status" value="1"/>
</dbReference>
<name>V2Y414_9FIRM</name>
<gene>
    <name evidence="6" type="primary">nadK</name>
    <name evidence="7" type="ORF">GCWU0000282_000843</name>
</gene>
<keyword evidence="6" id="KW-0067">ATP-binding</keyword>
<protein>
    <recommendedName>
        <fullName evidence="6">NAD kinase</fullName>
        <ecNumber evidence="6">2.7.1.23</ecNumber>
    </recommendedName>
    <alternativeName>
        <fullName evidence="6">ATP-dependent NAD kinase</fullName>
    </alternativeName>
</protein>
<evidence type="ECO:0000313" key="8">
    <source>
        <dbReference type="Proteomes" id="UP000018227"/>
    </source>
</evidence>
<dbReference type="eggNOG" id="COG0061">
    <property type="taxonomic scope" value="Bacteria"/>
</dbReference>
<dbReference type="OrthoDB" id="9774737at2"/>
<keyword evidence="1 6" id="KW-0808">Transferase</keyword>
<keyword evidence="2 6" id="KW-0418">Kinase</keyword>
<dbReference type="RefSeq" id="WP_023353727.1">
    <property type="nucleotide sequence ID" value="NZ_KI535367.1"/>
</dbReference>
<dbReference type="AlphaFoldDB" id="V2Y414"/>
<dbReference type="GO" id="GO:0003951">
    <property type="term" value="F:NAD+ kinase activity"/>
    <property type="evidence" value="ECO:0007669"/>
    <property type="project" value="UniProtKB-UniRule"/>
</dbReference>
<proteinExistence type="inferred from homology"/>
<comment type="cofactor">
    <cofactor evidence="6">
        <name>a divalent metal cation</name>
        <dbReference type="ChEBI" id="CHEBI:60240"/>
    </cofactor>
</comment>
<dbReference type="Pfam" id="PF01513">
    <property type="entry name" value="NAD_kinase"/>
    <property type="match status" value="1"/>
</dbReference>